<dbReference type="InterPro" id="IPR036388">
    <property type="entry name" value="WH-like_DNA-bd_sf"/>
</dbReference>
<sequence length="150" mass="17802">MYSELTKMEGKRIVIRTFGYFDIFVDGETIPFSCKKAKELLALLVDRRGGFVTTGDAISYLWEDECTEKRIKDKFRKVVKELRRTLNAYGIERVLHRVNQESRIRTEHVECDLYDYLEDEEKHKKLFKGVYMTNYSWAENTLGTLLNQKE</sequence>
<dbReference type="Gene3D" id="1.10.10.10">
    <property type="entry name" value="Winged helix-like DNA-binding domain superfamily/Winged helix DNA-binding domain"/>
    <property type="match status" value="1"/>
</dbReference>
<dbReference type="SUPFAM" id="SSF46894">
    <property type="entry name" value="C-terminal effector domain of the bipartite response regulators"/>
    <property type="match status" value="1"/>
</dbReference>
<dbReference type="GO" id="GO:0006355">
    <property type="term" value="P:regulation of DNA-templated transcription"/>
    <property type="evidence" value="ECO:0007669"/>
    <property type="project" value="InterPro"/>
</dbReference>
<dbReference type="Proteomes" id="UP000095362">
    <property type="component" value="Unassembled WGS sequence"/>
</dbReference>
<dbReference type="EMBL" id="BSCI01000001">
    <property type="protein sequence ID" value="GLG85637.1"/>
    <property type="molecule type" value="Genomic_DNA"/>
</dbReference>
<dbReference type="OrthoDB" id="3190595at2"/>
<dbReference type="EMBL" id="CYXR01000001">
    <property type="protein sequence ID" value="CUM70365.1"/>
    <property type="molecule type" value="Genomic_DNA"/>
</dbReference>
<dbReference type="Proteomes" id="UP001145109">
    <property type="component" value="Unassembled WGS sequence"/>
</dbReference>
<dbReference type="AlphaFoldDB" id="A0A173WPL9"/>
<name>A0A173WPL9_9FIRM</name>
<evidence type="ECO:0000313" key="4">
    <source>
        <dbReference type="Proteomes" id="UP000095362"/>
    </source>
</evidence>
<reference evidence="4 5" key="1">
    <citation type="submission" date="2015-09" db="EMBL/GenBank/DDBJ databases">
        <authorList>
            <consortium name="Pathogen Informatics"/>
        </authorList>
    </citation>
    <scope>NUCLEOTIDE SEQUENCE [LARGE SCALE GENOMIC DNA]</scope>
    <source>
        <strain evidence="2 4">2789STDY5834866</strain>
        <strain evidence="1 5">2789STDY5834962</strain>
    </source>
</reference>
<keyword evidence="2" id="KW-0238">DNA-binding</keyword>
<organism evidence="2 4">
    <name type="scientific">Coprococcus comes</name>
    <dbReference type="NCBI Taxonomy" id="410072"/>
    <lineage>
        <taxon>Bacteria</taxon>
        <taxon>Bacillati</taxon>
        <taxon>Bacillota</taxon>
        <taxon>Clostridia</taxon>
        <taxon>Lachnospirales</taxon>
        <taxon>Lachnospiraceae</taxon>
        <taxon>Coprococcus</taxon>
    </lineage>
</organism>
<accession>A0A173WPL9</accession>
<evidence type="ECO:0000313" key="2">
    <source>
        <dbReference type="EMBL" id="CUN41482.1"/>
    </source>
</evidence>
<dbReference type="RefSeq" id="WP_055155495.1">
    <property type="nucleotide sequence ID" value="NZ_BSCI01000001.1"/>
</dbReference>
<dbReference type="EMBL" id="CYZK01000001">
    <property type="protein sequence ID" value="CUN41482.1"/>
    <property type="molecule type" value="Genomic_DNA"/>
</dbReference>
<evidence type="ECO:0000313" key="3">
    <source>
        <dbReference type="EMBL" id="GLG85637.1"/>
    </source>
</evidence>
<dbReference type="InterPro" id="IPR051677">
    <property type="entry name" value="AfsR-DnrI-RedD_regulator"/>
</dbReference>
<dbReference type="STRING" id="410072.ERS852525_00229"/>
<dbReference type="InterPro" id="IPR016032">
    <property type="entry name" value="Sig_transdc_resp-reg_C-effctor"/>
</dbReference>
<dbReference type="GO" id="GO:0003677">
    <property type="term" value="F:DNA binding"/>
    <property type="evidence" value="ECO:0007669"/>
    <property type="project" value="UniProtKB-KW"/>
</dbReference>
<dbReference type="PaxDb" id="410072-ERS852525_00229"/>
<evidence type="ECO:0000313" key="5">
    <source>
        <dbReference type="Proteomes" id="UP000095727"/>
    </source>
</evidence>
<evidence type="ECO:0000313" key="1">
    <source>
        <dbReference type="EMBL" id="CUM70365.1"/>
    </source>
</evidence>
<reference evidence="3" key="2">
    <citation type="submission" date="2022-09" db="EMBL/GenBank/DDBJ databases">
        <title>Draft genome sequence of Coprococcus comes strain 31264.</title>
        <authorList>
            <person name="Atsushi H."/>
            <person name="Moriya O."/>
            <person name="Mitsuo S."/>
        </authorList>
    </citation>
    <scope>NUCLEOTIDE SEQUENCE</scope>
    <source>
        <strain evidence="3">JCM 31264</strain>
    </source>
</reference>
<proteinExistence type="predicted"/>
<dbReference type="PANTHER" id="PTHR35807:SF1">
    <property type="entry name" value="TRANSCRIPTIONAL REGULATOR REDD"/>
    <property type="match status" value="1"/>
</dbReference>
<dbReference type="PANTHER" id="PTHR35807">
    <property type="entry name" value="TRANSCRIPTIONAL REGULATOR REDD-RELATED"/>
    <property type="match status" value="1"/>
</dbReference>
<protein>
    <submittedName>
        <fullName evidence="2">DNA-binding transcriptional activator of the SARP family</fullName>
    </submittedName>
</protein>
<reference evidence="3" key="3">
    <citation type="submission" date="2022-11" db="EMBL/GenBank/DDBJ databases">
        <title>Draft genome sequence of Coprococcus comes strain 31264.</title>
        <authorList>
            <person name="Hisatomi A."/>
            <person name="Ohkuma M."/>
            <person name="Sakamoto M."/>
        </authorList>
    </citation>
    <scope>NUCLEOTIDE SEQUENCE</scope>
    <source>
        <strain evidence="3">JCM 31264</strain>
    </source>
</reference>
<dbReference type="Proteomes" id="UP000095727">
    <property type="component" value="Unassembled WGS sequence"/>
</dbReference>
<gene>
    <name evidence="3" type="ORF">comes_01820</name>
    <name evidence="2" type="ORF">ERS852481_00099</name>
    <name evidence="1" type="ORF">ERS852574_00139</name>
</gene>